<evidence type="ECO:0000256" key="2">
    <source>
        <dbReference type="SAM" id="Phobius"/>
    </source>
</evidence>
<proteinExistence type="predicted"/>
<evidence type="ECO:0000256" key="1">
    <source>
        <dbReference type="SAM" id="MobiDB-lite"/>
    </source>
</evidence>
<reference evidence="3 4" key="1">
    <citation type="submission" date="2016-06" db="EMBL/GenBank/DDBJ databases">
        <title>Discovery of anaerobic lithoheterotrophic haloarchaeon capable of sulfur respiration by hydrogen and formate.</title>
        <authorList>
            <person name="Sorokin D.Y."/>
            <person name="Kublanov I.V."/>
            <person name="Roman P."/>
            <person name="Sinninghe Damste J.S."/>
            <person name="Golyshin P.N."/>
            <person name="Rojo D."/>
            <person name="Ciordia S."/>
            <person name="Mena Md.C."/>
            <person name="Ferrer M."/>
            <person name="Smedile F."/>
            <person name="Messina E."/>
            <person name="La Cono V."/>
            <person name="Yakimov M.M."/>
        </authorList>
    </citation>
    <scope>NUCLEOTIDE SEQUENCE [LARGE SCALE GENOMIC DNA]</scope>
    <source>
        <strain evidence="3 4">HTSR1</strain>
    </source>
</reference>
<sequence>MLSLKSDRNSRVDKSDEYPRVRAYIIRSSALAIALIMVLLVATGPAAAAPTTTDSGTIDELLDKPEWSGEEVDQAVEWVRSHEVSDLSLQEQTQLLDRMRSHTDQVPSDVIEEMSSIRSTTATTHTPQPTTTNAPPTTTERVDKPTNGTPDTVEYQLSDVVIHNVTFVDGGQTVRIEATWDQFATVSVTDSGAVQGLGSHSGTGVPYQSYSYSSGTHNIEMPLKSDAQVVTIQQGDRMYAASGDRSLIEILQGSPTVALIRWSVIAGALGSILALGLSVGYLRRRHENTYKELIAEERVRVEEDPVEGVIGRITRFMSEHQYLLGAAGLTILYLTLSLLGWVAGPGDVWGSLSDPGRVILLGSFLMMLISFTPVYALSVRLFEPNKEYIIDLDARDVLDPSLGSNSGLALDADSVEEVADELDELDDMEVVAVYSGSPDRVTQMRVDGEPAEIRTPGGRGYLVEDFDPKRNAARGTWPGTASDVELLSERSKIDGNREILRDESRMLRRLIGALPAISTASDTSAMQSIDKEIRNLVSVDSDPVDELLDRSAQGTRFEGLYTDDEGDMGDLVDEDDQKDDGNDDQDDEDGQDDDDGRLSGVMSS</sequence>
<organism evidence="3 4">
    <name type="scientific">Halodesulfurarchaeum formicicum</name>
    <dbReference type="NCBI Taxonomy" id="1873524"/>
    <lineage>
        <taxon>Archaea</taxon>
        <taxon>Methanobacteriati</taxon>
        <taxon>Methanobacteriota</taxon>
        <taxon>Stenosarchaea group</taxon>
        <taxon>Halobacteria</taxon>
        <taxon>Halobacteriales</taxon>
        <taxon>Halobacteriaceae</taxon>
        <taxon>Halodesulfurarchaeum</taxon>
    </lineage>
</organism>
<evidence type="ECO:0000313" key="4">
    <source>
        <dbReference type="Proteomes" id="UP000185608"/>
    </source>
</evidence>
<dbReference type="RefSeq" id="WP_070364839.1">
    <property type="nucleotide sequence ID" value="NZ_CP016070.1"/>
</dbReference>
<accession>A0A1D8S451</accession>
<dbReference type="AlphaFoldDB" id="A0A1D8S451"/>
<feature type="compositionally biased region" description="Low complexity" evidence="1">
    <location>
        <begin position="120"/>
        <end position="139"/>
    </location>
</feature>
<feature type="transmembrane region" description="Helical" evidence="2">
    <location>
        <begin position="356"/>
        <end position="377"/>
    </location>
</feature>
<keyword evidence="2" id="KW-0812">Transmembrane</keyword>
<feature type="transmembrane region" description="Helical" evidence="2">
    <location>
        <begin position="322"/>
        <end position="344"/>
    </location>
</feature>
<dbReference type="KEGG" id="halh:HTSR_0939"/>
<feature type="region of interest" description="Disordered" evidence="1">
    <location>
        <begin position="551"/>
        <end position="604"/>
    </location>
</feature>
<feature type="region of interest" description="Disordered" evidence="1">
    <location>
        <begin position="119"/>
        <end position="152"/>
    </location>
</feature>
<dbReference type="Proteomes" id="UP000185608">
    <property type="component" value="Chromosome"/>
</dbReference>
<dbReference type="GeneID" id="29828938"/>
<feature type="transmembrane region" description="Helical" evidence="2">
    <location>
        <begin position="259"/>
        <end position="282"/>
    </location>
</feature>
<dbReference type="EMBL" id="CP016070">
    <property type="protein sequence ID" value="AOW80124.1"/>
    <property type="molecule type" value="Genomic_DNA"/>
</dbReference>
<keyword evidence="2" id="KW-0472">Membrane</keyword>
<keyword evidence="2" id="KW-1133">Transmembrane helix</keyword>
<gene>
    <name evidence="3" type="ORF">HTSR_0939</name>
</gene>
<dbReference type="InterPro" id="IPR058376">
    <property type="entry name" value="DUF8063"/>
</dbReference>
<name>A0A1D8S451_9EURY</name>
<dbReference type="Pfam" id="PF26259">
    <property type="entry name" value="DUF8063"/>
    <property type="match status" value="1"/>
</dbReference>
<protein>
    <submittedName>
        <fullName evidence="3">Uncharacterized protein</fullName>
    </submittedName>
</protein>
<evidence type="ECO:0000313" key="3">
    <source>
        <dbReference type="EMBL" id="AOW80124.1"/>
    </source>
</evidence>
<feature type="compositionally biased region" description="Acidic residues" evidence="1">
    <location>
        <begin position="561"/>
        <end position="595"/>
    </location>
</feature>